<keyword evidence="3 6" id="KW-0326">Glycosidase</keyword>
<dbReference type="GO" id="GO:0016052">
    <property type="term" value="P:carbohydrate catabolic process"/>
    <property type="evidence" value="ECO:0007669"/>
    <property type="project" value="TreeGrafter"/>
</dbReference>
<dbReference type="AlphaFoldDB" id="A0AA43Y576"/>
<dbReference type="EMBL" id="SWRJ01000001">
    <property type="protein sequence ID" value="NFI20549.1"/>
    <property type="molecule type" value="Genomic_DNA"/>
</dbReference>
<evidence type="ECO:0000313" key="7">
    <source>
        <dbReference type="EMBL" id="NFI20549.1"/>
    </source>
</evidence>
<gene>
    <name evidence="7" type="ORF">FC964_03975</name>
</gene>
<evidence type="ECO:0000256" key="3">
    <source>
        <dbReference type="ARBA" id="ARBA00023295"/>
    </source>
</evidence>
<organism evidence="7 8">
    <name type="scientific">Clostridium botulinum</name>
    <dbReference type="NCBI Taxonomy" id="1491"/>
    <lineage>
        <taxon>Bacteria</taxon>
        <taxon>Bacillati</taxon>
        <taxon>Bacillota</taxon>
        <taxon>Clostridia</taxon>
        <taxon>Eubacteriales</taxon>
        <taxon>Clostridiaceae</taxon>
        <taxon>Clostridium</taxon>
    </lineage>
</organism>
<dbReference type="GO" id="GO:0005829">
    <property type="term" value="C:cytosol"/>
    <property type="evidence" value="ECO:0007669"/>
    <property type="project" value="TreeGrafter"/>
</dbReference>
<dbReference type="PROSITE" id="PS00572">
    <property type="entry name" value="GLYCOSYL_HYDROL_F1_1"/>
    <property type="match status" value="1"/>
</dbReference>
<dbReference type="PROSITE" id="PS00653">
    <property type="entry name" value="GLYCOSYL_HYDROL_F1_2"/>
    <property type="match status" value="1"/>
</dbReference>
<dbReference type="Gene3D" id="3.20.20.80">
    <property type="entry name" value="Glycosidases"/>
    <property type="match status" value="1"/>
</dbReference>
<evidence type="ECO:0000256" key="6">
    <source>
        <dbReference type="RuleBase" id="RU004468"/>
    </source>
</evidence>
<dbReference type="InterPro" id="IPR018120">
    <property type="entry name" value="Glyco_hydro_1_AS"/>
</dbReference>
<comment type="caution">
    <text evidence="7">The sequence shown here is derived from an EMBL/GenBank/DDBJ whole genome shotgun (WGS) entry which is preliminary data.</text>
</comment>
<dbReference type="NCBIfam" id="NF007356">
    <property type="entry name" value="PRK09852.1"/>
    <property type="match status" value="1"/>
</dbReference>
<dbReference type="PANTHER" id="PTHR10353">
    <property type="entry name" value="GLYCOSYL HYDROLASE"/>
    <property type="match status" value="1"/>
</dbReference>
<sequence length="481" mass="55638">MKTNFPENFLWGGAVAANQCEGAYNIDGKGLSVQDVAPKGIKAGPTLEPTQDNMKLIGIDFYHRYKEDIKLFAEMGFKVFRLSIAWSRIFPMGDEKEANEKGLQFYDDVFDECLKYDIQPIVTLSHYETPLHLSKVYDGWKCREMIRFFNKYVCTVFNRYKNKVKYWLTFNEINSITHAPFLSGGIYTPIEKLSKQEIYQAIHHELVASAMAVKACHEIIPDAKIGCMILGMPVYPLKPSPEDMWETLNKERENFFFSDIQVRGYYPSYSKRFFKENNIKLDITNKDIEILKNTVDFVSFSYYMSICESSDKSIREGEGNIIGGIPNPYLKASEWGWQIDPKGLRYYLNILYDRYQKTLFIVENGLGAVDELVELEDGTKTVLDDYRISYLRDHLIQVSEAIEDGVDLMGYTSWGCIDLVSFTTSELKKRYGFIYVDRNDDGTGTLERYKKKSFYWYKEVISSNGNIEALCSNISIEKDKI</sequence>
<dbReference type="InterPro" id="IPR033132">
    <property type="entry name" value="GH_1_N_CS"/>
</dbReference>
<dbReference type="PANTHER" id="PTHR10353:SF122">
    <property type="entry name" value="6-PHOSPHO-BETA-GLUCOSIDASE ASCB-RELATED"/>
    <property type="match status" value="1"/>
</dbReference>
<evidence type="ECO:0000256" key="5">
    <source>
        <dbReference type="RuleBase" id="RU003690"/>
    </source>
</evidence>
<dbReference type="PRINTS" id="PR00131">
    <property type="entry name" value="GLHYDRLASE1"/>
</dbReference>
<proteinExistence type="inferred from homology"/>
<dbReference type="InterPro" id="IPR001360">
    <property type="entry name" value="Glyco_hydro_1"/>
</dbReference>
<comment type="similarity">
    <text evidence="1 5">Belongs to the glycosyl hydrolase 1 family.</text>
</comment>
<evidence type="ECO:0000256" key="4">
    <source>
        <dbReference type="PROSITE-ProRule" id="PRU10055"/>
    </source>
</evidence>
<evidence type="ECO:0000313" key="8">
    <source>
        <dbReference type="Proteomes" id="UP000482543"/>
    </source>
</evidence>
<reference evidence="7 8" key="1">
    <citation type="submission" date="2019-04" db="EMBL/GenBank/DDBJ databases">
        <title>Genome sequencing of Clostridium botulinum Groups I-IV and Clostridium butyricum.</title>
        <authorList>
            <person name="Brunt J."/>
            <person name="Van Vliet A.H.M."/>
            <person name="Stringer S.C."/>
            <person name="Carter A.T."/>
            <person name="Peck M.W."/>
        </authorList>
    </citation>
    <scope>NUCLEOTIDE SEQUENCE [LARGE SCALE GENOMIC DNA]</scope>
    <source>
        <strain evidence="7 8">IFR 15/034</strain>
    </source>
</reference>
<dbReference type="FunFam" id="3.20.20.80:FF:000004">
    <property type="entry name" value="Beta-glucosidase 6-phospho-beta-glucosidase"/>
    <property type="match status" value="1"/>
</dbReference>
<evidence type="ECO:0000256" key="2">
    <source>
        <dbReference type="ARBA" id="ARBA00022801"/>
    </source>
</evidence>
<dbReference type="Pfam" id="PF00232">
    <property type="entry name" value="Glyco_hydro_1"/>
    <property type="match status" value="1"/>
</dbReference>
<feature type="active site" description="Nucleophile" evidence="4">
    <location>
        <position position="363"/>
    </location>
</feature>
<dbReference type="SUPFAM" id="SSF51445">
    <property type="entry name" value="(Trans)glycosidases"/>
    <property type="match status" value="1"/>
</dbReference>
<protein>
    <submittedName>
        <fullName evidence="7">Glycoside hydrolase family 1 protein</fullName>
    </submittedName>
</protein>
<dbReference type="InterPro" id="IPR017853">
    <property type="entry name" value="GH"/>
</dbReference>
<keyword evidence="2 6" id="KW-0378">Hydrolase</keyword>
<name>A0AA43Y576_CLOBO</name>
<dbReference type="Proteomes" id="UP000482543">
    <property type="component" value="Unassembled WGS sequence"/>
</dbReference>
<dbReference type="GO" id="GO:0008422">
    <property type="term" value="F:beta-glucosidase activity"/>
    <property type="evidence" value="ECO:0007669"/>
    <property type="project" value="TreeGrafter"/>
</dbReference>
<evidence type="ECO:0000256" key="1">
    <source>
        <dbReference type="ARBA" id="ARBA00010838"/>
    </source>
</evidence>
<accession>A0AA43Y576</accession>